<protein>
    <recommendedName>
        <fullName evidence="21">Signal transduction histidine-protein kinase/phosphatase MprB</fullName>
        <ecNumber evidence="5">2.7.13.3</ecNumber>
    </recommendedName>
    <alternativeName>
        <fullName evidence="22">Mycobacterial persistence regulator B</fullName>
    </alternativeName>
</protein>
<keyword evidence="19" id="KW-0843">Virulence</keyword>
<dbReference type="SUPFAM" id="SSF47384">
    <property type="entry name" value="Homodimeric domain of signal transducing histidine kinase"/>
    <property type="match status" value="1"/>
</dbReference>
<comment type="cofactor">
    <cofactor evidence="3">
        <name>Mg(2+)</name>
        <dbReference type="ChEBI" id="CHEBI:18420"/>
    </cofactor>
</comment>
<evidence type="ECO:0000313" key="26">
    <source>
        <dbReference type="EMBL" id="EYR62515.1"/>
    </source>
</evidence>
<evidence type="ECO:0000256" key="2">
    <source>
        <dbReference type="ARBA" id="ARBA00001936"/>
    </source>
</evidence>
<accession>A0A021VR56</accession>
<dbReference type="CDD" id="cd00075">
    <property type="entry name" value="HATPase"/>
    <property type="match status" value="1"/>
</dbReference>
<evidence type="ECO:0000256" key="17">
    <source>
        <dbReference type="ARBA" id="ARBA00023012"/>
    </source>
</evidence>
<evidence type="ECO:0000256" key="11">
    <source>
        <dbReference type="ARBA" id="ARBA00022777"/>
    </source>
</evidence>
<keyword evidence="6" id="KW-1003">Cell membrane</keyword>
<comment type="catalytic activity">
    <reaction evidence="1">
        <text>ATP + protein L-histidine = ADP + protein N-phospho-L-histidine.</text>
        <dbReference type="EC" id="2.7.13.3"/>
    </reaction>
</comment>
<keyword evidence="17" id="KW-0902">Two-component regulatory system</keyword>
<evidence type="ECO:0000256" key="16">
    <source>
        <dbReference type="ARBA" id="ARBA00022989"/>
    </source>
</evidence>
<comment type="subcellular location">
    <subcellularLocation>
        <location evidence="4">Cell membrane</location>
        <topology evidence="4">Multi-pass membrane protein</topology>
    </subcellularLocation>
</comment>
<dbReference type="SUPFAM" id="SSF55874">
    <property type="entry name" value="ATPase domain of HSP90 chaperone/DNA topoisomerase II/histidine kinase"/>
    <property type="match status" value="1"/>
</dbReference>
<dbReference type="Gene3D" id="6.10.340.10">
    <property type="match status" value="1"/>
</dbReference>
<dbReference type="InterPro" id="IPR003594">
    <property type="entry name" value="HATPase_dom"/>
</dbReference>
<keyword evidence="10" id="KW-0547">Nucleotide-binding</keyword>
<feature type="transmembrane region" description="Helical" evidence="23">
    <location>
        <begin position="12"/>
        <end position="32"/>
    </location>
</feature>
<keyword evidence="13" id="KW-0067">ATP-binding</keyword>
<dbReference type="InterPro" id="IPR040868">
    <property type="entry name" value="DraK_HK_N"/>
</dbReference>
<dbReference type="SMART" id="SM00388">
    <property type="entry name" value="HisKA"/>
    <property type="match status" value="1"/>
</dbReference>
<evidence type="ECO:0000256" key="20">
    <source>
        <dbReference type="ARBA" id="ARBA00023211"/>
    </source>
</evidence>
<evidence type="ECO:0000256" key="21">
    <source>
        <dbReference type="ARBA" id="ARBA00040454"/>
    </source>
</evidence>
<keyword evidence="15" id="KW-0904">Protein phosphatase</keyword>
<dbReference type="PANTHER" id="PTHR44936:SF9">
    <property type="entry name" value="SENSOR PROTEIN CREC"/>
    <property type="match status" value="1"/>
</dbReference>
<name>A0A021VR56_9CELL</name>
<dbReference type="InterPro" id="IPR050980">
    <property type="entry name" value="2C_sensor_his_kinase"/>
</dbReference>
<evidence type="ECO:0000256" key="22">
    <source>
        <dbReference type="ARBA" id="ARBA00041776"/>
    </source>
</evidence>
<sequence>MRRRVVQATVAAVTVAVVLLGIPLAFFSAQLVRDGELRDLEQRAVNLARGVENRLVADREISEDLLEFYVGGDERGSLPASVSVVTPAGERFRAGEPIEGRAYPEVEYTESGAVVLLSLSYWDVFWRTARAVALVVVASVVAVAAGVSVALWQARRLAAPLVYLAASAEQLGAGQVRPRLEPSGVEEIDLVAAELARSADRMAGRLAAERQFAADASHQLRTPLTALSMRLEEITTATEKEEVREEARISLEQVERLVTVVDDLLARSRRAQGGTTEAVHLLDVVHQQEEEWARAFRTAGRRLAVEVPDDVAVLATPGALAQVIATLLENSLVHGDGTTTVRSRPGTQGAVVVEVADEGPGVPDEIAPRIFEREVTSGRGTGLGLDVARDLVAADGGRLELAQRRPPVFAVFLSGVPRTLDPNVVLPRGALVPSGSRRRRRRTS</sequence>
<evidence type="ECO:0000313" key="27">
    <source>
        <dbReference type="Proteomes" id="UP000019753"/>
    </source>
</evidence>
<dbReference type="RefSeq" id="WP_034227822.1">
    <property type="nucleotide sequence ID" value="NZ_AXCW01000224.1"/>
</dbReference>
<dbReference type="InterPro" id="IPR003661">
    <property type="entry name" value="HisK_dim/P_dom"/>
</dbReference>
<dbReference type="PROSITE" id="PS50885">
    <property type="entry name" value="HAMP"/>
    <property type="match status" value="1"/>
</dbReference>
<dbReference type="InterPro" id="IPR003660">
    <property type="entry name" value="HAMP_dom"/>
</dbReference>
<keyword evidence="11 26" id="KW-0418">Kinase</keyword>
<dbReference type="EMBL" id="AXCW01000224">
    <property type="protein sequence ID" value="EYR62515.1"/>
    <property type="molecule type" value="Genomic_DNA"/>
</dbReference>
<keyword evidence="23" id="KW-0472">Membrane</keyword>
<evidence type="ECO:0000256" key="9">
    <source>
        <dbReference type="ARBA" id="ARBA00022692"/>
    </source>
</evidence>
<keyword evidence="27" id="KW-1185">Reference proteome</keyword>
<evidence type="ECO:0000256" key="12">
    <source>
        <dbReference type="ARBA" id="ARBA00022801"/>
    </source>
</evidence>
<dbReference type="Pfam" id="PF02518">
    <property type="entry name" value="HATPase_c"/>
    <property type="match status" value="1"/>
</dbReference>
<evidence type="ECO:0000256" key="3">
    <source>
        <dbReference type="ARBA" id="ARBA00001946"/>
    </source>
</evidence>
<evidence type="ECO:0000259" key="24">
    <source>
        <dbReference type="PROSITE" id="PS50109"/>
    </source>
</evidence>
<evidence type="ECO:0000256" key="23">
    <source>
        <dbReference type="SAM" id="Phobius"/>
    </source>
</evidence>
<evidence type="ECO:0000256" key="13">
    <source>
        <dbReference type="ARBA" id="ARBA00022840"/>
    </source>
</evidence>
<dbReference type="InterPro" id="IPR004358">
    <property type="entry name" value="Sig_transdc_His_kin-like_C"/>
</dbReference>
<evidence type="ECO:0000256" key="19">
    <source>
        <dbReference type="ARBA" id="ARBA00023026"/>
    </source>
</evidence>
<dbReference type="Proteomes" id="UP000019753">
    <property type="component" value="Unassembled WGS sequence"/>
</dbReference>
<evidence type="ECO:0000256" key="1">
    <source>
        <dbReference type="ARBA" id="ARBA00000085"/>
    </source>
</evidence>
<keyword evidence="20" id="KW-0464">Manganese</keyword>
<evidence type="ECO:0000256" key="4">
    <source>
        <dbReference type="ARBA" id="ARBA00004651"/>
    </source>
</evidence>
<evidence type="ECO:0000259" key="25">
    <source>
        <dbReference type="PROSITE" id="PS50885"/>
    </source>
</evidence>
<evidence type="ECO:0000256" key="10">
    <source>
        <dbReference type="ARBA" id="ARBA00022741"/>
    </source>
</evidence>
<dbReference type="Pfam" id="PF00512">
    <property type="entry name" value="HisKA"/>
    <property type="match status" value="1"/>
</dbReference>
<dbReference type="PRINTS" id="PR00344">
    <property type="entry name" value="BCTRLSENSOR"/>
</dbReference>
<evidence type="ECO:0000256" key="6">
    <source>
        <dbReference type="ARBA" id="ARBA00022475"/>
    </source>
</evidence>
<dbReference type="GO" id="GO:0005524">
    <property type="term" value="F:ATP binding"/>
    <property type="evidence" value="ECO:0007669"/>
    <property type="project" value="UniProtKB-KW"/>
</dbReference>
<reference evidence="26 27" key="1">
    <citation type="submission" date="2014-01" db="EMBL/GenBank/DDBJ databases">
        <title>Actinotalea ferrariae CF5-4.</title>
        <authorList>
            <person name="Chen F."/>
            <person name="Li Y."/>
            <person name="Wang G."/>
        </authorList>
    </citation>
    <scope>NUCLEOTIDE SEQUENCE [LARGE SCALE GENOMIC DNA]</scope>
    <source>
        <strain evidence="26 27">CF5-4</strain>
    </source>
</reference>
<dbReference type="OrthoDB" id="5499837at2"/>
<dbReference type="AlphaFoldDB" id="A0A021VR56"/>
<keyword evidence="14" id="KW-0460">Magnesium</keyword>
<feature type="domain" description="HAMP" evidence="25">
    <location>
        <begin position="155"/>
        <end position="207"/>
    </location>
</feature>
<dbReference type="PROSITE" id="PS50109">
    <property type="entry name" value="HIS_KIN"/>
    <property type="match status" value="1"/>
</dbReference>
<dbReference type="SMART" id="SM00304">
    <property type="entry name" value="HAMP"/>
    <property type="match status" value="1"/>
</dbReference>
<dbReference type="GO" id="GO:0004721">
    <property type="term" value="F:phosphoprotein phosphatase activity"/>
    <property type="evidence" value="ECO:0007669"/>
    <property type="project" value="UniProtKB-KW"/>
</dbReference>
<keyword evidence="18" id="KW-0346">Stress response</keyword>
<evidence type="ECO:0000256" key="18">
    <source>
        <dbReference type="ARBA" id="ARBA00023016"/>
    </source>
</evidence>
<dbReference type="GO" id="GO:0005886">
    <property type="term" value="C:plasma membrane"/>
    <property type="evidence" value="ECO:0007669"/>
    <property type="project" value="UniProtKB-SubCell"/>
</dbReference>
<evidence type="ECO:0000256" key="7">
    <source>
        <dbReference type="ARBA" id="ARBA00022553"/>
    </source>
</evidence>
<dbReference type="SMART" id="SM00387">
    <property type="entry name" value="HATPase_c"/>
    <property type="match status" value="1"/>
</dbReference>
<dbReference type="GO" id="GO:0000155">
    <property type="term" value="F:phosphorelay sensor kinase activity"/>
    <property type="evidence" value="ECO:0007669"/>
    <property type="project" value="InterPro"/>
</dbReference>
<comment type="caution">
    <text evidence="26">The sequence shown here is derived from an EMBL/GenBank/DDBJ whole genome shotgun (WGS) entry which is preliminary data.</text>
</comment>
<dbReference type="InterPro" id="IPR036097">
    <property type="entry name" value="HisK_dim/P_sf"/>
</dbReference>
<keyword evidence="9 23" id="KW-0812">Transmembrane</keyword>
<keyword evidence="7" id="KW-0597">Phosphoprotein</keyword>
<keyword evidence="12" id="KW-0378">Hydrolase</keyword>
<dbReference type="InterPro" id="IPR036890">
    <property type="entry name" value="HATPase_C_sf"/>
</dbReference>
<dbReference type="Pfam" id="PF00672">
    <property type="entry name" value="HAMP"/>
    <property type="match status" value="1"/>
</dbReference>
<dbReference type="CDD" id="cd00082">
    <property type="entry name" value="HisKA"/>
    <property type="match status" value="1"/>
</dbReference>
<keyword evidence="16 23" id="KW-1133">Transmembrane helix</keyword>
<dbReference type="Pfam" id="PF18092">
    <property type="entry name" value="DraK_HK_N"/>
    <property type="match status" value="1"/>
</dbReference>
<organism evidence="26 27">
    <name type="scientific">Actinotalea ferrariae CF5-4</name>
    <dbReference type="NCBI Taxonomy" id="948458"/>
    <lineage>
        <taxon>Bacteria</taxon>
        <taxon>Bacillati</taxon>
        <taxon>Actinomycetota</taxon>
        <taxon>Actinomycetes</taxon>
        <taxon>Micrococcales</taxon>
        <taxon>Cellulomonadaceae</taxon>
        <taxon>Actinotalea</taxon>
    </lineage>
</organism>
<feature type="transmembrane region" description="Helical" evidence="23">
    <location>
        <begin position="131"/>
        <end position="152"/>
    </location>
</feature>
<evidence type="ECO:0000256" key="14">
    <source>
        <dbReference type="ARBA" id="ARBA00022842"/>
    </source>
</evidence>
<dbReference type="EC" id="2.7.13.3" evidence="5"/>
<dbReference type="PANTHER" id="PTHR44936">
    <property type="entry name" value="SENSOR PROTEIN CREC"/>
    <property type="match status" value="1"/>
</dbReference>
<evidence type="ECO:0000256" key="5">
    <source>
        <dbReference type="ARBA" id="ARBA00012438"/>
    </source>
</evidence>
<dbReference type="CDD" id="cd06225">
    <property type="entry name" value="HAMP"/>
    <property type="match status" value="1"/>
</dbReference>
<proteinExistence type="predicted"/>
<dbReference type="InterPro" id="IPR005467">
    <property type="entry name" value="His_kinase_dom"/>
</dbReference>
<comment type="cofactor">
    <cofactor evidence="2">
        <name>Mn(2+)</name>
        <dbReference type="ChEBI" id="CHEBI:29035"/>
    </cofactor>
</comment>
<gene>
    <name evidence="26" type="ORF">N866_07875</name>
</gene>
<evidence type="ECO:0000256" key="8">
    <source>
        <dbReference type="ARBA" id="ARBA00022679"/>
    </source>
</evidence>
<feature type="domain" description="Histidine kinase" evidence="24">
    <location>
        <begin position="215"/>
        <end position="417"/>
    </location>
</feature>
<evidence type="ECO:0000256" key="15">
    <source>
        <dbReference type="ARBA" id="ARBA00022912"/>
    </source>
</evidence>
<dbReference type="Gene3D" id="3.30.565.10">
    <property type="entry name" value="Histidine kinase-like ATPase, C-terminal domain"/>
    <property type="match status" value="1"/>
</dbReference>
<keyword evidence="8" id="KW-0808">Transferase</keyword>
<dbReference type="Gene3D" id="1.10.287.130">
    <property type="match status" value="1"/>
</dbReference>